<dbReference type="SUPFAM" id="SSF143120">
    <property type="entry name" value="YefM-like"/>
    <property type="match status" value="1"/>
</dbReference>
<dbReference type="Proteomes" id="UP000244809">
    <property type="component" value="Chromosome 1"/>
</dbReference>
<evidence type="ECO:0000313" key="3">
    <source>
        <dbReference type="Proteomes" id="UP000244809"/>
    </source>
</evidence>
<evidence type="ECO:0000313" key="2">
    <source>
        <dbReference type="EMBL" id="AWG28482.1"/>
    </source>
</evidence>
<name>A0AAD0IZN9_9BURK</name>
<dbReference type="EMBL" id="CP021067">
    <property type="protein sequence ID" value="AWG28482.1"/>
    <property type="molecule type" value="Genomic_DNA"/>
</dbReference>
<comment type="similarity">
    <text evidence="1">Belongs to the phD/YefM antitoxin family.</text>
</comment>
<gene>
    <name evidence="2" type="ORF">B9Z07_06180</name>
</gene>
<proteinExistence type="inferred from homology"/>
<dbReference type="NCBIfam" id="TIGR01552">
    <property type="entry name" value="phd_fam"/>
    <property type="match status" value="1"/>
</dbReference>
<protein>
    <submittedName>
        <fullName evidence="2">Prevent-host-death protein</fullName>
    </submittedName>
</protein>
<evidence type="ECO:0000256" key="1">
    <source>
        <dbReference type="ARBA" id="ARBA00009981"/>
    </source>
</evidence>
<accession>A0AAD0IZN9</accession>
<organism evidence="2 3">
    <name type="scientific">Burkholderia cenocepacia</name>
    <dbReference type="NCBI Taxonomy" id="95486"/>
    <lineage>
        <taxon>Bacteria</taxon>
        <taxon>Pseudomonadati</taxon>
        <taxon>Pseudomonadota</taxon>
        <taxon>Betaproteobacteria</taxon>
        <taxon>Burkholderiales</taxon>
        <taxon>Burkholderiaceae</taxon>
        <taxon>Burkholderia</taxon>
        <taxon>Burkholderia cepacia complex</taxon>
    </lineage>
</organism>
<sequence length="97" mass="10904">MMWHATVSKSEFSARAFEYLRLVETSGQKLVVTDHGRPVFEIHPYRSHESRPLDILRASVMHYDHPADPVEEEGVGIASLIEAASVDAMSKAARMRP</sequence>
<dbReference type="InterPro" id="IPR036165">
    <property type="entry name" value="YefM-like_sf"/>
</dbReference>
<reference evidence="2 3" key="1">
    <citation type="submission" date="2017-04" db="EMBL/GenBank/DDBJ databases">
        <title>Complete genome sequence of Burkholderia cenocepacia PC184 Midwest clone.</title>
        <authorList>
            <person name="Mulks M.H."/>
            <person name="Cooper V.S."/>
        </authorList>
    </citation>
    <scope>NUCLEOTIDE SEQUENCE [LARGE SCALE GENOMIC DNA]</scope>
    <source>
        <strain evidence="2 3">PC184 Mulks</strain>
    </source>
</reference>
<dbReference type="AlphaFoldDB" id="A0AAD0IZN9"/>